<dbReference type="GO" id="GO:0008270">
    <property type="term" value="F:zinc ion binding"/>
    <property type="evidence" value="ECO:0007669"/>
    <property type="project" value="UniProtKB-KW"/>
</dbReference>
<evidence type="ECO:0000256" key="8">
    <source>
        <dbReference type="SAM" id="MobiDB-lite"/>
    </source>
</evidence>
<evidence type="ECO:0000256" key="3">
    <source>
        <dbReference type="ARBA" id="ARBA00022723"/>
    </source>
</evidence>
<keyword evidence="6" id="KW-0833">Ubl conjugation pathway</keyword>
<gene>
    <name evidence="10" type="ORF">FALBO_5123</name>
</gene>
<evidence type="ECO:0000313" key="10">
    <source>
        <dbReference type="EMBL" id="KAF4468003.1"/>
    </source>
</evidence>
<evidence type="ECO:0000256" key="4">
    <source>
        <dbReference type="ARBA" id="ARBA00022737"/>
    </source>
</evidence>
<evidence type="ECO:0000313" key="11">
    <source>
        <dbReference type="Proteomes" id="UP000554235"/>
    </source>
</evidence>
<keyword evidence="4" id="KW-0677">Repeat</keyword>
<name>A0A8H4PEJ9_9HYPO</name>
<dbReference type="GO" id="GO:0016740">
    <property type="term" value="F:transferase activity"/>
    <property type="evidence" value="ECO:0007669"/>
    <property type="project" value="UniProtKB-KW"/>
</dbReference>
<comment type="pathway">
    <text evidence="1">Protein modification; protein ubiquitination.</text>
</comment>
<dbReference type="Proteomes" id="UP000554235">
    <property type="component" value="Unassembled WGS sequence"/>
</dbReference>
<proteinExistence type="predicted"/>
<comment type="caution">
    <text evidence="10">The sequence shown here is derived from an EMBL/GenBank/DDBJ whole genome shotgun (WGS) entry which is preliminary data.</text>
</comment>
<dbReference type="PROSITE" id="PS51873">
    <property type="entry name" value="TRIAD"/>
    <property type="match status" value="1"/>
</dbReference>
<evidence type="ECO:0000256" key="6">
    <source>
        <dbReference type="ARBA" id="ARBA00022786"/>
    </source>
</evidence>
<dbReference type="EMBL" id="JAADYS010000669">
    <property type="protein sequence ID" value="KAF4468003.1"/>
    <property type="molecule type" value="Genomic_DNA"/>
</dbReference>
<feature type="region of interest" description="Disordered" evidence="8">
    <location>
        <begin position="315"/>
        <end position="339"/>
    </location>
</feature>
<dbReference type="InterPro" id="IPR051628">
    <property type="entry name" value="LUBAC_E3_Ligases"/>
</dbReference>
<dbReference type="PANTHER" id="PTHR22770:SF47">
    <property type="entry name" value="E3 UBIQUITIN-PROTEIN LIGASE RNF216"/>
    <property type="match status" value="1"/>
</dbReference>
<evidence type="ECO:0000256" key="2">
    <source>
        <dbReference type="ARBA" id="ARBA00022679"/>
    </source>
</evidence>
<evidence type="ECO:0000256" key="1">
    <source>
        <dbReference type="ARBA" id="ARBA00004906"/>
    </source>
</evidence>
<dbReference type="SUPFAM" id="SSF57850">
    <property type="entry name" value="RING/U-box"/>
    <property type="match status" value="1"/>
</dbReference>
<dbReference type="Gene3D" id="1.20.120.1750">
    <property type="match status" value="1"/>
</dbReference>
<dbReference type="Pfam" id="PF26200">
    <property type="entry name" value="Rcat_RNF216"/>
    <property type="match status" value="1"/>
</dbReference>
<feature type="domain" description="RING-type" evidence="9">
    <location>
        <begin position="191"/>
        <end position="403"/>
    </location>
</feature>
<accession>A0A8H4PEJ9</accession>
<protein>
    <submittedName>
        <fullName evidence="10">RING finger (TRIAD)</fullName>
    </submittedName>
</protein>
<sequence length="438" mass="49910">MRATESKAFGLSSGFFLSFGIINSNIPYINSIYGAPSQTARVLYSTSVIKSTHHIASSQGPGPPRMVAEVKQEKADAAPGCTRELSRQFMKQFLCTEFDVVPSRFVQGLLKSNGYNFENTYFGLADAIDCWDVEDPPFKMKRSVMSTRRKKKLQDRLIDTNIPSGTRTGICDKVQQFRLERRERLRKRIPVLGNCECCCNKTSRSNMVQCQAEKSHWFCKDCFRRHASEVAGKMRYKVPCMSTEDCNAGFSHRERQKGLNSGLMTLLDKYEARAAIAGIEDLIHCSFCDFACFSRPHEVVRDLLCPSCGKVSQFASQPNAEGTEPNSGEKDPKRHRQRRIEDARSNAVIRYCTGCQTPFMKLDGCNKMTCPLERCKTVQCYICSSVCDYSHFDTSRDHCQPDKCPLWDNTEARHQRELELAEQTIVQQVEEPKPWWRP</sequence>
<dbReference type="PANTHER" id="PTHR22770">
    <property type="entry name" value="UBIQUITIN CONJUGATING ENZYME 7 INTERACTING PROTEIN-RELATED"/>
    <property type="match status" value="1"/>
</dbReference>
<evidence type="ECO:0000256" key="5">
    <source>
        <dbReference type="ARBA" id="ARBA00022771"/>
    </source>
</evidence>
<evidence type="ECO:0000259" key="9">
    <source>
        <dbReference type="PROSITE" id="PS51873"/>
    </source>
</evidence>
<organism evidence="10 11">
    <name type="scientific">Fusarium albosuccineum</name>
    <dbReference type="NCBI Taxonomy" id="1237068"/>
    <lineage>
        <taxon>Eukaryota</taxon>
        <taxon>Fungi</taxon>
        <taxon>Dikarya</taxon>
        <taxon>Ascomycota</taxon>
        <taxon>Pezizomycotina</taxon>
        <taxon>Sordariomycetes</taxon>
        <taxon>Hypocreomycetidae</taxon>
        <taxon>Hypocreales</taxon>
        <taxon>Nectriaceae</taxon>
        <taxon>Fusarium</taxon>
        <taxon>Fusarium decemcellulare species complex</taxon>
    </lineage>
</organism>
<reference evidence="10 11" key="1">
    <citation type="submission" date="2020-01" db="EMBL/GenBank/DDBJ databases">
        <title>Identification and distribution of gene clusters putatively required for synthesis of sphingolipid metabolism inhibitors in phylogenetically diverse species of the filamentous fungus Fusarium.</title>
        <authorList>
            <person name="Kim H.-S."/>
            <person name="Busman M."/>
            <person name="Brown D.W."/>
            <person name="Divon H."/>
            <person name="Uhlig S."/>
            <person name="Proctor R.H."/>
        </authorList>
    </citation>
    <scope>NUCLEOTIDE SEQUENCE [LARGE SCALE GENOMIC DNA]</scope>
    <source>
        <strain evidence="10 11">NRRL 20459</strain>
    </source>
</reference>
<dbReference type="OrthoDB" id="10009520at2759"/>
<keyword evidence="3" id="KW-0479">Metal-binding</keyword>
<dbReference type="InterPro" id="IPR044066">
    <property type="entry name" value="TRIAD_supradom"/>
</dbReference>
<keyword evidence="11" id="KW-1185">Reference proteome</keyword>
<dbReference type="AlphaFoldDB" id="A0A8H4PEJ9"/>
<keyword evidence="2" id="KW-0808">Transferase</keyword>
<keyword evidence="5" id="KW-0863">Zinc-finger</keyword>
<feature type="compositionally biased region" description="Polar residues" evidence="8">
    <location>
        <begin position="315"/>
        <end position="326"/>
    </location>
</feature>
<keyword evidence="7" id="KW-0862">Zinc</keyword>
<evidence type="ECO:0000256" key="7">
    <source>
        <dbReference type="ARBA" id="ARBA00022833"/>
    </source>
</evidence>